<feature type="region of interest" description="Disordered" evidence="1">
    <location>
        <begin position="1"/>
        <end position="54"/>
    </location>
</feature>
<reference evidence="2" key="1">
    <citation type="submission" date="2022-06" db="EMBL/GenBank/DDBJ databases">
        <title>Complete genome sequence of Streptomyces nigrescens HEK616.</title>
        <authorList>
            <person name="Asamizu S."/>
            <person name="Onaka H."/>
        </authorList>
    </citation>
    <scope>NUCLEOTIDE SEQUENCE</scope>
    <source>
        <strain evidence="2">HEK616</strain>
        <plasmid evidence="2">SNP1</plasmid>
    </source>
</reference>
<accession>A0ABM8A7E5</accession>
<protein>
    <submittedName>
        <fullName evidence="2">Uncharacterized protein</fullName>
    </submittedName>
</protein>
<feature type="region of interest" description="Disordered" evidence="1">
    <location>
        <begin position="70"/>
        <end position="107"/>
    </location>
</feature>
<organism evidence="2 3">
    <name type="scientific">Streptomyces nigrescens</name>
    <dbReference type="NCBI Taxonomy" id="1920"/>
    <lineage>
        <taxon>Bacteria</taxon>
        <taxon>Bacillati</taxon>
        <taxon>Actinomycetota</taxon>
        <taxon>Actinomycetes</taxon>
        <taxon>Kitasatosporales</taxon>
        <taxon>Streptomycetaceae</taxon>
        <taxon>Streptomyces</taxon>
    </lineage>
</organism>
<dbReference type="EMBL" id="AP026074">
    <property type="protein sequence ID" value="BDM74641.1"/>
    <property type="molecule type" value="Genomic_DNA"/>
</dbReference>
<dbReference type="Proteomes" id="UP001059597">
    <property type="component" value="Plasmid SNP1"/>
</dbReference>
<proteinExistence type="predicted"/>
<geneLocation type="plasmid" evidence="2 3">
    <name>SNP1</name>
</geneLocation>
<keyword evidence="3" id="KW-1185">Reference proteome</keyword>
<keyword evidence="2" id="KW-0614">Plasmid</keyword>
<evidence type="ECO:0000313" key="3">
    <source>
        <dbReference type="Proteomes" id="UP001059597"/>
    </source>
</evidence>
<sequence>MPDRRRGTARPAARGEPQLLHGTGLRRAPGQDGGEPADAEPQQTPAVEPGIRAGHGVNVTADQTRWPCFEAVGGNGRGRLPRPLSRKRSGAMERPTLSQQAGEREGS</sequence>
<gene>
    <name evidence="2" type="ORF">HEK616_81280</name>
</gene>
<evidence type="ECO:0000313" key="2">
    <source>
        <dbReference type="EMBL" id="BDM74641.1"/>
    </source>
</evidence>
<name>A0ABM8A7E5_STRNI</name>
<evidence type="ECO:0000256" key="1">
    <source>
        <dbReference type="SAM" id="MobiDB-lite"/>
    </source>
</evidence>